<name>A0A8J2SQ23_9STRA</name>
<feature type="compositionally biased region" description="Basic residues" evidence="2">
    <location>
        <begin position="29"/>
        <end position="61"/>
    </location>
</feature>
<dbReference type="PANTHER" id="PTHR12281:SF31">
    <property type="entry name" value="DCN1-LIKE PROTEIN 3"/>
    <property type="match status" value="1"/>
</dbReference>
<dbReference type="PROSITE" id="PS51229">
    <property type="entry name" value="DCUN1"/>
    <property type="match status" value="1"/>
</dbReference>
<feature type="domain" description="DCUN1" evidence="3">
    <location>
        <begin position="59"/>
        <end position="257"/>
    </location>
</feature>
<dbReference type="EMBL" id="CAKKNE010000004">
    <property type="protein sequence ID" value="CAH0374645.1"/>
    <property type="molecule type" value="Genomic_DNA"/>
</dbReference>
<evidence type="ECO:0000256" key="1">
    <source>
        <dbReference type="RuleBase" id="RU410713"/>
    </source>
</evidence>
<evidence type="ECO:0000313" key="5">
    <source>
        <dbReference type="Proteomes" id="UP000789595"/>
    </source>
</evidence>
<protein>
    <recommendedName>
        <fullName evidence="1">Defective in cullin neddylation protein</fullName>
    </recommendedName>
</protein>
<evidence type="ECO:0000313" key="4">
    <source>
        <dbReference type="EMBL" id="CAH0374645.1"/>
    </source>
</evidence>
<dbReference type="Gene3D" id="1.10.238.10">
    <property type="entry name" value="EF-hand"/>
    <property type="match status" value="1"/>
</dbReference>
<dbReference type="GO" id="GO:0032182">
    <property type="term" value="F:ubiquitin-like protein binding"/>
    <property type="evidence" value="ECO:0007669"/>
    <property type="project" value="TreeGrafter"/>
</dbReference>
<dbReference type="InterPro" id="IPR014764">
    <property type="entry name" value="DCN-prot"/>
</dbReference>
<dbReference type="GO" id="GO:0097602">
    <property type="term" value="F:cullin family protein binding"/>
    <property type="evidence" value="ECO:0007669"/>
    <property type="project" value="TreeGrafter"/>
</dbReference>
<accession>A0A8J2SQ23</accession>
<reference evidence="4" key="1">
    <citation type="submission" date="2021-11" db="EMBL/GenBank/DDBJ databases">
        <authorList>
            <consortium name="Genoscope - CEA"/>
            <person name="William W."/>
        </authorList>
    </citation>
    <scope>NUCLEOTIDE SEQUENCE</scope>
</reference>
<dbReference type="AlphaFoldDB" id="A0A8J2SQ23"/>
<dbReference type="InterPro" id="IPR042460">
    <property type="entry name" value="DCN1-like_PONY"/>
</dbReference>
<feature type="region of interest" description="Disordered" evidence="2">
    <location>
        <begin position="1"/>
        <end position="61"/>
    </location>
</feature>
<gene>
    <name evidence="4" type="ORF">PECAL_4P19430</name>
</gene>
<keyword evidence="5" id="KW-1185">Reference proteome</keyword>
<feature type="non-terminal residue" evidence="4">
    <location>
        <position position="1"/>
    </location>
</feature>
<dbReference type="Gene3D" id="1.10.238.200">
    <property type="entry name" value="Cullin, PONY binding domain"/>
    <property type="match status" value="1"/>
</dbReference>
<comment type="caution">
    <text evidence="4">The sequence shown here is derived from an EMBL/GenBank/DDBJ whole genome shotgun (WGS) entry which is preliminary data.</text>
</comment>
<evidence type="ECO:0000259" key="3">
    <source>
        <dbReference type="PROSITE" id="PS51229"/>
    </source>
</evidence>
<dbReference type="Proteomes" id="UP000789595">
    <property type="component" value="Unassembled WGS sequence"/>
</dbReference>
<organism evidence="4 5">
    <name type="scientific">Pelagomonas calceolata</name>
    <dbReference type="NCBI Taxonomy" id="35677"/>
    <lineage>
        <taxon>Eukaryota</taxon>
        <taxon>Sar</taxon>
        <taxon>Stramenopiles</taxon>
        <taxon>Ochrophyta</taxon>
        <taxon>Pelagophyceae</taxon>
        <taxon>Pelagomonadales</taxon>
        <taxon>Pelagomonadaceae</taxon>
        <taxon>Pelagomonas</taxon>
    </lineage>
</organism>
<comment type="function">
    <text evidence="1">Neddylation of cullins play an essential role in the regulation of SCF-type complexes activity.</text>
</comment>
<evidence type="ECO:0000256" key="2">
    <source>
        <dbReference type="SAM" id="MobiDB-lite"/>
    </source>
</evidence>
<dbReference type="Pfam" id="PF03556">
    <property type="entry name" value="Cullin_binding"/>
    <property type="match status" value="1"/>
</dbReference>
<sequence length="263" mass="29402">STPSPSQALLALPKPVSRQRPSQQAAMAPKKRKSAAKTKTATKKKAASPKQPKKAASPKKKKGGALDFDVYADADEGVVTFEGLAQLADDLGIDPSSDTKLLAMCWRLGAEKPGCLSKEEWARFAENRHLPTYGKAQTVSVLKAGWNSLDPNFLDNSEFKPFFRFCFEFNREGTKRFLERDTALALLPLCVEDRSRHTQLFLEFLGTKPEDFKLNRDQWCSFLDFSLAVGEAPEFSGWDAEESSWPILLDEFVEFCQAKLKES</sequence>
<dbReference type="GO" id="GO:0000151">
    <property type="term" value="C:ubiquitin ligase complex"/>
    <property type="evidence" value="ECO:0007669"/>
    <property type="project" value="TreeGrafter"/>
</dbReference>
<dbReference type="GO" id="GO:0031624">
    <property type="term" value="F:ubiquitin conjugating enzyme binding"/>
    <property type="evidence" value="ECO:0007669"/>
    <property type="project" value="TreeGrafter"/>
</dbReference>
<dbReference type="PANTHER" id="PTHR12281">
    <property type="entry name" value="RP42 RELATED"/>
    <property type="match status" value="1"/>
</dbReference>
<dbReference type="OrthoDB" id="27198at2759"/>
<dbReference type="GO" id="GO:0045116">
    <property type="term" value="P:protein neddylation"/>
    <property type="evidence" value="ECO:0007669"/>
    <property type="project" value="TreeGrafter"/>
</dbReference>
<dbReference type="InterPro" id="IPR005176">
    <property type="entry name" value="PONY_dom"/>
</dbReference>
<proteinExistence type="predicted"/>